<feature type="compositionally biased region" description="Basic and acidic residues" evidence="1">
    <location>
        <begin position="375"/>
        <end position="387"/>
    </location>
</feature>
<evidence type="ECO:0000256" key="2">
    <source>
        <dbReference type="SAM" id="Phobius"/>
    </source>
</evidence>
<evidence type="ECO:0000313" key="4">
    <source>
        <dbReference type="Proteomes" id="UP000886805"/>
    </source>
</evidence>
<organism evidence="3 4">
    <name type="scientific">Candidatus Anaerobutyricum stercoripullorum</name>
    <dbReference type="NCBI Taxonomy" id="2838456"/>
    <lineage>
        <taxon>Bacteria</taxon>
        <taxon>Bacillati</taxon>
        <taxon>Bacillota</taxon>
        <taxon>Clostridia</taxon>
        <taxon>Lachnospirales</taxon>
        <taxon>Lachnospiraceae</taxon>
        <taxon>Anaerobutyricum</taxon>
    </lineage>
</organism>
<keyword evidence="2" id="KW-1133">Transmembrane helix</keyword>
<gene>
    <name evidence="3" type="ORF">H9849_09390</name>
</gene>
<name>A0A9D1X5N0_9FIRM</name>
<comment type="caution">
    <text evidence="3">The sequence shown here is derived from an EMBL/GenBank/DDBJ whole genome shotgun (WGS) entry which is preliminary data.</text>
</comment>
<proteinExistence type="predicted"/>
<feature type="transmembrane region" description="Helical" evidence="2">
    <location>
        <begin position="392"/>
        <end position="411"/>
    </location>
</feature>
<reference evidence="3" key="2">
    <citation type="submission" date="2021-04" db="EMBL/GenBank/DDBJ databases">
        <authorList>
            <person name="Gilroy R."/>
        </authorList>
    </citation>
    <scope>NUCLEOTIDE SEQUENCE</scope>
    <source>
        <strain evidence="3">ChiSxjej3B15-1167</strain>
    </source>
</reference>
<protein>
    <submittedName>
        <fullName evidence="3">LPXTG cell wall anchor domain-containing protein</fullName>
    </submittedName>
</protein>
<dbReference type="AlphaFoldDB" id="A0A9D1X5N0"/>
<evidence type="ECO:0000313" key="3">
    <source>
        <dbReference type="EMBL" id="HIX73219.1"/>
    </source>
</evidence>
<reference evidence="3" key="1">
    <citation type="journal article" date="2021" name="PeerJ">
        <title>Extensive microbial diversity within the chicken gut microbiome revealed by metagenomics and culture.</title>
        <authorList>
            <person name="Gilroy R."/>
            <person name="Ravi A."/>
            <person name="Getino M."/>
            <person name="Pursley I."/>
            <person name="Horton D.L."/>
            <person name="Alikhan N.F."/>
            <person name="Baker D."/>
            <person name="Gharbi K."/>
            <person name="Hall N."/>
            <person name="Watson M."/>
            <person name="Adriaenssens E.M."/>
            <person name="Foster-Nyarko E."/>
            <person name="Jarju S."/>
            <person name="Secka A."/>
            <person name="Antonio M."/>
            <person name="Oren A."/>
            <person name="Chaudhuri R.R."/>
            <person name="La Ragione R."/>
            <person name="Hildebrand F."/>
            <person name="Pallen M.J."/>
        </authorList>
    </citation>
    <scope>NUCLEOTIDE SEQUENCE</scope>
    <source>
        <strain evidence="3">ChiSxjej3B15-1167</strain>
    </source>
</reference>
<dbReference type="Proteomes" id="UP000886805">
    <property type="component" value="Unassembled WGS sequence"/>
</dbReference>
<keyword evidence="2" id="KW-0812">Transmembrane</keyword>
<sequence>MLLIRRERYRFFFTFLLILSLFSGLFFRGNVYADETDGGSANVSEGYDAEKKGSITVELQDIGTDRENVRLSLYQVGDLAQEGYGFRYDWSEDFKNNSGLEGLDLNGIATAEENETTAETLRNVIEAAGSAIEPLEVQTTGTSGVVSFGQDASGAGILEQGVYLILEEIAGDYGTVSPFLVSLPNCSDGENWEYDITCMPKAAELMRLGTIQVKKALKYFDGNDLGELYAKDAVFYVGLFLDAEGTMPFGGRGKNVKAIQIQNTSSNTVTFTGLPEGTYYIFETDAAGNAIPFQEMQGGAGSPEGQYYSISGEDLMADNAGQAPVIAIERQTNPNDAATVSNVYLDVPEGYYQEEPGTPDEQNNSTTTRKTTTTTERDRRTTSRKTGDDNRILLWGGILAVAVLGAGLVLWRRKENR</sequence>
<dbReference type="EMBL" id="DXEQ01000285">
    <property type="protein sequence ID" value="HIX73219.1"/>
    <property type="molecule type" value="Genomic_DNA"/>
</dbReference>
<feature type="region of interest" description="Disordered" evidence="1">
    <location>
        <begin position="350"/>
        <end position="387"/>
    </location>
</feature>
<accession>A0A9D1X5N0</accession>
<dbReference type="Gene3D" id="2.60.40.10">
    <property type="entry name" value="Immunoglobulins"/>
    <property type="match status" value="1"/>
</dbReference>
<feature type="compositionally biased region" description="Low complexity" evidence="1">
    <location>
        <begin position="365"/>
        <end position="374"/>
    </location>
</feature>
<keyword evidence="2" id="KW-0472">Membrane</keyword>
<evidence type="ECO:0000256" key="1">
    <source>
        <dbReference type="SAM" id="MobiDB-lite"/>
    </source>
</evidence>
<dbReference type="InterPro" id="IPR013783">
    <property type="entry name" value="Ig-like_fold"/>
</dbReference>
<dbReference type="NCBIfam" id="TIGR01167">
    <property type="entry name" value="LPXTG_anchor"/>
    <property type="match status" value="1"/>
</dbReference>